<dbReference type="Gene3D" id="1.10.275.10">
    <property type="entry name" value="Fumarase/aspartase (N-terminal domain)"/>
    <property type="match status" value="1"/>
</dbReference>
<dbReference type="Gene3D" id="1.20.200.10">
    <property type="entry name" value="Fumarase/aspartase (Central domain)"/>
    <property type="match status" value="1"/>
</dbReference>
<evidence type="ECO:0000313" key="10">
    <source>
        <dbReference type="Proteomes" id="UP001168575"/>
    </source>
</evidence>
<keyword evidence="5 9" id="KW-0456">Lyase</keyword>
<dbReference type="FunFam" id="1.20.200.10:FF:000015">
    <property type="entry name" value="argininosuccinate lyase isoform X2"/>
    <property type="match status" value="1"/>
</dbReference>
<feature type="domain" description="Argininosuccinate lyase C-terminal" evidence="8">
    <location>
        <begin position="364"/>
        <end position="416"/>
    </location>
</feature>
<protein>
    <recommendedName>
        <fullName evidence="2 6">Argininosuccinate lyase</fullName>
        <ecNumber evidence="2 6">4.3.2.1</ecNumber>
    </recommendedName>
</protein>
<dbReference type="PANTHER" id="PTHR43814:SF1">
    <property type="entry name" value="ARGININOSUCCINATE LYASE"/>
    <property type="match status" value="1"/>
</dbReference>
<evidence type="ECO:0000259" key="8">
    <source>
        <dbReference type="Pfam" id="PF14698"/>
    </source>
</evidence>
<dbReference type="GO" id="GO:0004056">
    <property type="term" value="F:argininosuccinate lyase activity"/>
    <property type="evidence" value="ECO:0007669"/>
    <property type="project" value="UniProtKB-UniRule"/>
</dbReference>
<dbReference type="PANTHER" id="PTHR43814">
    <property type="entry name" value="ARGININOSUCCINATE LYASE"/>
    <property type="match status" value="1"/>
</dbReference>
<dbReference type="Pfam" id="PF14698">
    <property type="entry name" value="ASL_C2"/>
    <property type="match status" value="1"/>
</dbReference>
<dbReference type="FunFam" id="1.10.275.10:FF:000002">
    <property type="entry name" value="Argininosuccinate lyase"/>
    <property type="match status" value="1"/>
</dbReference>
<dbReference type="PRINTS" id="PR00149">
    <property type="entry name" value="FUMRATELYASE"/>
</dbReference>
<evidence type="ECO:0000313" key="9">
    <source>
        <dbReference type="EMBL" id="MDO4841712.1"/>
    </source>
</evidence>
<gene>
    <name evidence="9" type="primary">argH</name>
    <name evidence="9" type="ORF">Q3982_03435</name>
</gene>
<keyword evidence="3" id="KW-0055">Arginine biosynthesis</keyword>
<dbReference type="InterPro" id="IPR020557">
    <property type="entry name" value="Fumarate_lyase_CS"/>
</dbReference>
<evidence type="ECO:0000256" key="5">
    <source>
        <dbReference type="ARBA" id="ARBA00023239"/>
    </source>
</evidence>
<dbReference type="NCBIfam" id="TIGR00838">
    <property type="entry name" value="argH"/>
    <property type="match status" value="1"/>
</dbReference>
<reference evidence="9" key="1">
    <citation type="submission" date="2023-07" db="EMBL/GenBank/DDBJ databases">
        <title>Between Cages and Wild: Unraveling the Impact of Captivity on Animal Microbiomes and Antimicrobial Resistance.</title>
        <authorList>
            <person name="Schmartz G.P."/>
            <person name="Rehner J."/>
            <person name="Schuff M.J."/>
            <person name="Becker S.L."/>
            <person name="Kravczyk M."/>
            <person name="Gurevich A."/>
            <person name="Francke R."/>
            <person name="Mueller R."/>
            <person name="Keller V."/>
            <person name="Keller A."/>
        </authorList>
    </citation>
    <scope>NUCLEOTIDE SEQUENCE</scope>
    <source>
        <strain evidence="9">S12M_St_49</strain>
    </source>
</reference>
<proteinExistence type="inferred from homology"/>
<dbReference type="Pfam" id="PF00206">
    <property type="entry name" value="Lyase_1"/>
    <property type="match status" value="1"/>
</dbReference>
<feature type="domain" description="Fumarate lyase N-terminal" evidence="7">
    <location>
        <begin position="6"/>
        <end position="300"/>
    </location>
</feature>
<dbReference type="Gene3D" id="1.10.40.30">
    <property type="entry name" value="Fumarase/aspartase (C-terminal domain)"/>
    <property type="match status" value="1"/>
</dbReference>
<evidence type="ECO:0000259" key="7">
    <source>
        <dbReference type="Pfam" id="PF00206"/>
    </source>
</evidence>
<dbReference type="GO" id="GO:0042450">
    <property type="term" value="P:L-arginine biosynthetic process via ornithine"/>
    <property type="evidence" value="ECO:0007669"/>
    <property type="project" value="UniProtKB-UniRule"/>
</dbReference>
<dbReference type="SUPFAM" id="SSF48557">
    <property type="entry name" value="L-aspartase-like"/>
    <property type="match status" value="1"/>
</dbReference>
<keyword evidence="4" id="KW-0028">Amino-acid biosynthesis</keyword>
<evidence type="ECO:0000256" key="4">
    <source>
        <dbReference type="ARBA" id="ARBA00022605"/>
    </source>
</evidence>
<evidence type="ECO:0000256" key="2">
    <source>
        <dbReference type="ARBA" id="ARBA00012338"/>
    </source>
</evidence>
<dbReference type="InterPro" id="IPR008948">
    <property type="entry name" value="L-Aspartase-like"/>
</dbReference>
<dbReference type="GO" id="GO:0005829">
    <property type="term" value="C:cytosol"/>
    <property type="evidence" value="ECO:0007669"/>
    <property type="project" value="TreeGrafter"/>
</dbReference>
<feature type="non-terminal residue" evidence="9">
    <location>
        <position position="418"/>
    </location>
</feature>
<dbReference type="AlphaFoldDB" id="A0AA43RLK2"/>
<dbReference type="EC" id="4.3.2.1" evidence="2 6"/>
<dbReference type="InterPro" id="IPR009049">
    <property type="entry name" value="Argininosuccinate_lyase"/>
</dbReference>
<dbReference type="InterPro" id="IPR024083">
    <property type="entry name" value="Fumarase/histidase_N"/>
</dbReference>
<dbReference type="InterPro" id="IPR022761">
    <property type="entry name" value="Fumarate_lyase_N"/>
</dbReference>
<dbReference type="HAMAP" id="MF_00006">
    <property type="entry name" value="Arg_succ_lyase"/>
    <property type="match status" value="1"/>
</dbReference>
<evidence type="ECO:0000256" key="1">
    <source>
        <dbReference type="ARBA" id="ARBA00004941"/>
    </source>
</evidence>
<dbReference type="Proteomes" id="UP001168575">
    <property type="component" value="Unassembled WGS sequence"/>
</dbReference>
<dbReference type="EMBL" id="JAUMVS010000041">
    <property type="protein sequence ID" value="MDO4841712.1"/>
    <property type="molecule type" value="Genomic_DNA"/>
</dbReference>
<dbReference type="PROSITE" id="PS00163">
    <property type="entry name" value="FUMARATE_LYASES"/>
    <property type="match status" value="1"/>
</dbReference>
<organism evidence="9 10">
    <name type="scientific">Phoenicibacter congonensis</name>
    <dbReference type="NCBI Taxonomy" id="1944646"/>
    <lineage>
        <taxon>Bacteria</taxon>
        <taxon>Bacillati</taxon>
        <taxon>Actinomycetota</taxon>
        <taxon>Coriobacteriia</taxon>
        <taxon>Eggerthellales</taxon>
        <taxon>Eggerthellaceae</taxon>
        <taxon>Phoenicibacter</taxon>
    </lineage>
</organism>
<dbReference type="FunFam" id="1.10.40.30:FF:000001">
    <property type="entry name" value="Argininosuccinate lyase"/>
    <property type="match status" value="1"/>
</dbReference>
<accession>A0AA43RLK2</accession>
<dbReference type="InterPro" id="IPR000362">
    <property type="entry name" value="Fumarate_lyase_fam"/>
</dbReference>
<name>A0AA43RLK2_9ACTN</name>
<comment type="pathway">
    <text evidence="1">Amino-acid biosynthesis; L-arginine biosynthesis; L-arginine from L-ornithine and carbamoyl phosphate: step 3/3.</text>
</comment>
<sequence>MALWSGRFEQNVSEFTQQFGASLPVDKALYKEDIAGSIAHATMLANCDVISKNDADAICAGLKQVEKEIENGEFEFDINNEDIHMSVETRLTEIIGEAGGRLHTGRSRNDQVATDTRLFAKRRAGELMQRNIELREALFEQAEKNIDVILPGYTHLQHAQPVLFSHHMLAYTWMLARDFDRLKAARDAADKNPLGAAALAGTTYPIDRDQTTRALGFSETIQNSLDAVSDRDFLLDLIYACSVSCLHLTRLCEEIVLWSSSEFGFVTLSDSFSTGSSIMPQKKNPDFAELIRGKSGRVLGDLVSLMVTLKSLPLAYNKDLQEDKEGAIDAAKTLEDCYTCAAGMIATMTVNADAMLAQAQKGHLAATDVADYLAKKGLPFRKAHEVVGHLVLKCEKNRCNLDDLSLDDFKQECDLFGD</sequence>
<evidence type="ECO:0000256" key="3">
    <source>
        <dbReference type="ARBA" id="ARBA00022571"/>
    </source>
</evidence>
<keyword evidence="10" id="KW-1185">Reference proteome</keyword>
<comment type="caution">
    <text evidence="9">The sequence shown here is derived from an EMBL/GenBank/DDBJ whole genome shotgun (WGS) entry which is preliminary data.</text>
</comment>
<evidence type="ECO:0000256" key="6">
    <source>
        <dbReference type="NCBIfam" id="TIGR00838"/>
    </source>
</evidence>
<dbReference type="PRINTS" id="PR00145">
    <property type="entry name" value="ARGSUCLYASE"/>
</dbReference>
<dbReference type="InterPro" id="IPR029419">
    <property type="entry name" value="Arg_succ_lyase_C"/>
</dbReference>
<dbReference type="CDD" id="cd01359">
    <property type="entry name" value="Argininosuccinate_lyase"/>
    <property type="match status" value="1"/>
</dbReference>